<dbReference type="GO" id="GO:0005743">
    <property type="term" value="C:mitochondrial inner membrane"/>
    <property type="evidence" value="ECO:0007669"/>
    <property type="project" value="UniProtKB-SubCell"/>
</dbReference>
<dbReference type="Gene3D" id="1.20.5.210">
    <property type="entry name" value="Cytochrome b-c1 complex subunit 8"/>
    <property type="match status" value="1"/>
</dbReference>
<sequence>MRPTVARLGKHFGNLGKTYGEYRFALAANEQQAWKGFFDQAFVRVFKQYVWRDWFYYVPPAVSAYLVYDWAKKANAAANRKNPADYANDV</sequence>
<dbReference type="GO" id="GO:0006122">
    <property type="term" value="P:mitochondrial electron transport, ubiquinol to cytochrome c"/>
    <property type="evidence" value="ECO:0007669"/>
    <property type="project" value="UniProtKB-UniRule"/>
</dbReference>
<reference evidence="15" key="2">
    <citation type="submission" date="2020-10" db="UniProtKB">
        <authorList>
            <consortium name="WormBaseParasite"/>
        </authorList>
    </citation>
    <scope>IDENTIFICATION</scope>
</reference>
<keyword evidence="8 13" id="KW-0249">Electron transport</keyword>
<accession>A0A7E4W7T1</accession>
<comment type="function">
    <text evidence="13">Component of the ubiquinol-cytochrome c oxidoreductase, a multisubunit transmembrane complex that is part of the mitochondrial electron transport chain which drives oxidative phosphorylation. The complex plays an important role in the uptake of multiple carbon sources present in different host niches.</text>
</comment>
<keyword evidence="14" id="KW-1185">Reference proteome</keyword>
<dbReference type="Pfam" id="PF02939">
    <property type="entry name" value="UcrQ"/>
    <property type="match status" value="1"/>
</dbReference>
<evidence type="ECO:0000313" key="15">
    <source>
        <dbReference type="WBParaSite" id="Pan_g8633.t1"/>
    </source>
</evidence>
<dbReference type="PANTHER" id="PTHR12119:SF2">
    <property type="entry name" value="CYTOCHROME B-C1 COMPLEX SUBUNIT 8"/>
    <property type="match status" value="1"/>
</dbReference>
<dbReference type="PANTHER" id="PTHR12119">
    <property type="entry name" value="UBIQUINOL-CYTOCHROME C REDUCTASE COMPLEX UBIQUINONE-BINDING PROTEIN QP-C"/>
    <property type="match status" value="1"/>
</dbReference>
<comment type="subcellular location">
    <subcellularLocation>
        <location evidence="1 13">Mitochondrion inner membrane</location>
        <topology evidence="1 13">Single-pass membrane protein</topology>
    </subcellularLocation>
</comment>
<evidence type="ECO:0000313" key="14">
    <source>
        <dbReference type="Proteomes" id="UP000492821"/>
    </source>
</evidence>
<keyword evidence="6" id="KW-0812">Transmembrane</keyword>
<evidence type="ECO:0000256" key="3">
    <source>
        <dbReference type="ARBA" id="ARBA00016324"/>
    </source>
</evidence>
<keyword evidence="9" id="KW-1133">Transmembrane helix</keyword>
<evidence type="ECO:0000256" key="11">
    <source>
        <dbReference type="ARBA" id="ARBA00023136"/>
    </source>
</evidence>
<evidence type="ECO:0000256" key="6">
    <source>
        <dbReference type="ARBA" id="ARBA00022692"/>
    </source>
</evidence>
<dbReference type="GO" id="GO:0045275">
    <property type="term" value="C:respiratory chain complex III"/>
    <property type="evidence" value="ECO:0007669"/>
    <property type="project" value="UniProtKB-UniRule"/>
</dbReference>
<evidence type="ECO:0000256" key="4">
    <source>
        <dbReference type="ARBA" id="ARBA00022448"/>
    </source>
</evidence>
<organism evidence="14 15">
    <name type="scientific">Panagrellus redivivus</name>
    <name type="common">Microworm</name>
    <dbReference type="NCBI Taxonomy" id="6233"/>
    <lineage>
        <taxon>Eukaryota</taxon>
        <taxon>Metazoa</taxon>
        <taxon>Ecdysozoa</taxon>
        <taxon>Nematoda</taxon>
        <taxon>Chromadorea</taxon>
        <taxon>Rhabditida</taxon>
        <taxon>Tylenchina</taxon>
        <taxon>Panagrolaimomorpha</taxon>
        <taxon>Panagrolaimoidea</taxon>
        <taxon>Panagrolaimidae</taxon>
        <taxon>Panagrellus</taxon>
    </lineage>
</organism>
<comment type="subunit">
    <text evidence="12 13">Component of the ubiquinol-cytochrome c oxidoreductase (cytochrome b-c1 complex, complex III, CIII), a multisubunit enzyme composed of 11 subunits. The complex is composed of 3 respiratory subunits cytochrome b, cytochrome c1 and Rieske protein UQCRFS1, 2 core protein subunits UQCRC1/QCR1 and UQCRC2/QCR2, and 6 low-molecular weight protein subunits UQCRH/QCR6, UQCRB/QCR7, UQCRQ/QCR8, UQCR10/QCR9, UQCR11/QCR10 and subunit 9, the cleavage product of Rieske protein UQCRFS1. The complex exists as an obligatory dimer and forms supercomplexes (SCs) in the inner mitochondrial membrane with NADH-ubiquinone oxidoreductase (complex I, CI) and cytochrome c oxidase (complex IV, CIV), resulting in different assemblies (supercomplex SCI(1)III(2)IV(1) and megacomplex MCI(2)III(2)IV(2)). Interacts with UQCC6.</text>
</comment>
<dbReference type="InterPro" id="IPR036642">
    <property type="entry name" value="Cyt_bc1_su8_sf"/>
</dbReference>
<dbReference type="AlphaFoldDB" id="A0A7E4W7T1"/>
<reference evidence="14" key="1">
    <citation type="journal article" date="2013" name="Genetics">
        <title>The draft genome and transcriptome of Panagrellus redivivus are shaped by the harsh demands of a free-living lifestyle.</title>
        <authorList>
            <person name="Srinivasan J."/>
            <person name="Dillman A.R."/>
            <person name="Macchietto M.G."/>
            <person name="Heikkinen L."/>
            <person name="Lakso M."/>
            <person name="Fracchia K.M."/>
            <person name="Antoshechkin I."/>
            <person name="Mortazavi A."/>
            <person name="Wong G."/>
            <person name="Sternberg P.W."/>
        </authorList>
    </citation>
    <scope>NUCLEOTIDE SEQUENCE [LARGE SCALE GENOMIC DNA]</scope>
    <source>
        <strain evidence="14">MT8872</strain>
    </source>
</reference>
<keyword evidence="5 13" id="KW-0679">Respiratory chain</keyword>
<dbReference type="SUPFAM" id="SSF81508">
    <property type="entry name" value="Ubiquinone-binding protein QP-C of cytochrome bc1 complex (Ubiquinol-cytochrome c reductase)"/>
    <property type="match status" value="1"/>
</dbReference>
<dbReference type="FunFam" id="1.20.5.210:FF:000001">
    <property type="entry name" value="Cytochrome b-c1 complex subunit 8"/>
    <property type="match status" value="1"/>
</dbReference>
<evidence type="ECO:0000256" key="10">
    <source>
        <dbReference type="ARBA" id="ARBA00023128"/>
    </source>
</evidence>
<keyword evidence="7 13" id="KW-0999">Mitochondrion inner membrane</keyword>
<keyword evidence="11" id="KW-0472">Membrane</keyword>
<keyword evidence="4 13" id="KW-0813">Transport</keyword>
<comment type="similarity">
    <text evidence="2 13">Belongs to the UQCRQ/QCR8 family.</text>
</comment>
<protein>
    <recommendedName>
        <fullName evidence="3 13">Cytochrome b-c1 complex subunit 8</fullName>
    </recommendedName>
    <alternativeName>
        <fullName evidence="13">Complex III subunit 8</fullName>
    </alternativeName>
</protein>
<dbReference type="WBParaSite" id="Pan_g8633.t1">
    <property type="protein sequence ID" value="Pan_g8633.t1"/>
    <property type="gene ID" value="Pan_g8633"/>
</dbReference>
<proteinExistence type="inferred from homology"/>
<evidence type="ECO:0000256" key="13">
    <source>
        <dbReference type="RuleBase" id="RU368118"/>
    </source>
</evidence>
<evidence type="ECO:0000256" key="9">
    <source>
        <dbReference type="ARBA" id="ARBA00022989"/>
    </source>
</evidence>
<evidence type="ECO:0000256" key="12">
    <source>
        <dbReference type="ARBA" id="ARBA00047105"/>
    </source>
</evidence>
<evidence type="ECO:0000256" key="8">
    <source>
        <dbReference type="ARBA" id="ARBA00022982"/>
    </source>
</evidence>
<evidence type="ECO:0000256" key="1">
    <source>
        <dbReference type="ARBA" id="ARBA00004434"/>
    </source>
</evidence>
<evidence type="ECO:0000256" key="5">
    <source>
        <dbReference type="ARBA" id="ARBA00022660"/>
    </source>
</evidence>
<keyword evidence="10 13" id="KW-0496">Mitochondrion</keyword>
<evidence type="ECO:0000256" key="2">
    <source>
        <dbReference type="ARBA" id="ARBA00007668"/>
    </source>
</evidence>
<dbReference type="InterPro" id="IPR004205">
    <property type="entry name" value="Cyt_bc1_su8"/>
</dbReference>
<name>A0A7E4W7T1_PANRE</name>
<dbReference type="Proteomes" id="UP000492821">
    <property type="component" value="Unassembled WGS sequence"/>
</dbReference>
<evidence type="ECO:0000256" key="7">
    <source>
        <dbReference type="ARBA" id="ARBA00022792"/>
    </source>
</evidence>